<dbReference type="GO" id="GO:0031902">
    <property type="term" value="C:late endosome membrane"/>
    <property type="evidence" value="ECO:0007669"/>
    <property type="project" value="UniProtKB-SubCell"/>
</dbReference>
<keyword evidence="13" id="KW-0458">Lysosome</keyword>
<evidence type="ECO:0000256" key="12">
    <source>
        <dbReference type="ARBA" id="ARBA00023180"/>
    </source>
</evidence>
<evidence type="ECO:0000256" key="1">
    <source>
        <dbReference type="ARBA" id="ARBA00004107"/>
    </source>
</evidence>
<evidence type="ECO:0000256" key="2">
    <source>
        <dbReference type="ARBA" id="ARBA00004155"/>
    </source>
</evidence>
<evidence type="ECO:0000256" key="6">
    <source>
        <dbReference type="ARBA" id="ARBA00022753"/>
    </source>
</evidence>
<feature type="transmembrane region" description="Helical" evidence="16">
    <location>
        <begin position="268"/>
        <end position="286"/>
    </location>
</feature>
<keyword evidence="4 16" id="KW-0812">Transmembrane</keyword>
<protein>
    <submittedName>
        <fullName evidence="18">Sodium-coupled neutral amino acid transporter 9</fullName>
    </submittedName>
</protein>
<dbReference type="InterPro" id="IPR013057">
    <property type="entry name" value="AA_transpt_TM"/>
</dbReference>
<keyword evidence="9" id="KW-0915">Sodium</keyword>
<evidence type="ECO:0000256" key="5">
    <source>
        <dbReference type="ARBA" id="ARBA00022723"/>
    </source>
</evidence>
<dbReference type="STRING" id="158441.A0A226EN74"/>
<dbReference type="GO" id="GO:0005765">
    <property type="term" value="C:lysosomal membrane"/>
    <property type="evidence" value="ECO:0007669"/>
    <property type="project" value="UniProtKB-SubCell"/>
</dbReference>
<feature type="region of interest" description="Disordered" evidence="15">
    <location>
        <begin position="1"/>
        <end position="35"/>
    </location>
</feature>
<sequence>MDQQQQDVQERRGEERETDYLISSNTRPQSQNRRPYYYSPYGLVEDVNTSTAINSNSMDTWSERANYSRYLFYSRLRRETLDPGNELLLVGIPPHVVPPGFYYPPFLKTSDGKQNSIVTIFTVWNTMTGTSMLSMPWAMERAGLIPAVVLLIGMAAISFYTAYRILEVFENNESSKIQDFAVLCKRLLGRWSQILALIFSVLTLLGATIVYWVLMSNFLYHTVDFLHSAITSDSPSFSSNASEIYCPDNVTMIQGADETDTFHKIWDLHRTVPLLLILILGPIICVRSPTFFSKFNSLGTLSIVYIMVFMFVKLGKHGLNISLSDINSPSYIPLYKPNFPALGGLLGLSYFIHNCITTIMRNNRNQRNNKRDLGISFLFVALTYFLIGGLFYIIFPLDKACIQDNFLNNFRSFDAWTFAARIFLFFQILTVYPLLVYILRVQLVYSITKQEPTILQTLGSNVVVVGICISFAIWLPQIGTIIRFTGAACGLVYSFFLPVALYLVWQRNLNSLSKKNIVLHGILFSLGLANFIAQFLVSP</sequence>
<dbReference type="PANTHER" id="PTHR22950:SF244">
    <property type="entry name" value="NEUTRAL AMINO ACID TRANSPORTER 9"/>
    <property type="match status" value="1"/>
</dbReference>
<keyword evidence="6" id="KW-0967">Endosome</keyword>
<dbReference type="AlphaFoldDB" id="A0A226EN74"/>
<dbReference type="GO" id="GO:0046872">
    <property type="term" value="F:metal ion binding"/>
    <property type="evidence" value="ECO:0007669"/>
    <property type="project" value="UniProtKB-KW"/>
</dbReference>
<keyword evidence="5" id="KW-0479">Metal-binding</keyword>
<evidence type="ECO:0000313" key="19">
    <source>
        <dbReference type="Proteomes" id="UP000198287"/>
    </source>
</evidence>
<keyword evidence="8 16" id="KW-1133">Transmembrane helix</keyword>
<dbReference type="Pfam" id="PF01490">
    <property type="entry name" value="Aa_trans"/>
    <property type="match status" value="1"/>
</dbReference>
<comment type="subcellular location">
    <subcellularLocation>
        <location evidence="1">Late endosome membrane</location>
        <topology evidence="1">Multi-pass membrane protein</topology>
    </subcellularLocation>
    <subcellularLocation>
        <location evidence="2">Lysosome membrane</location>
        <topology evidence="2">Multi-pass membrane protein</topology>
    </subcellularLocation>
</comment>
<evidence type="ECO:0000256" key="7">
    <source>
        <dbReference type="ARBA" id="ARBA00022970"/>
    </source>
</evidence>
<keyword evidence="12" id="KW-0325">Glycoprotein</keyword>
<keyword evidence="11" id="KW-1015">Disulfide bond</keyword>
<keyword evidence="7" id="KW-0029">Amino-acid transport</keyword>
<evidence type="ECO:0000256" key="10">
    <source>
        <dbReference type="ARBA" id="ARBA00023136"/>
    </source>
</evidence>
<feature type="transmembrane region" description="Helical" evidence="16">
    <location>
        <begin position="453"/>
        <end position="475"/>
    </location>
</feature>
<feature type="transmembrane region" description="Helical" evidence="16">
    <location>
        <begin position="415"/>
        <end position="441"/>
    </location>
</feature>
<evidence type="ECO:0000259" key="17">
    <source>
        <dbReference type="Pfam" id="PF01490"/>
    </source>
</evidence>
<feature type="transmembrane region" description="Helical" evidence="16">
    <location>
        <begin position="373"/>
        <end position="395"/>
    </location>
</feature>
<keyword evidence="10 16" id="KW-0472">Membrane</keyword>
<reference evidence="18 19" key="1">
    <citation type="submission" date="2015-12" db="EMBL/GenBank/DDBJ databases">
        <title>The genome of Folsomia candida.</title>
        <authorList>
            <person name="Faddeeva A."/>
            <person name="Derks M.F."/>
            <person name="Anvar Y."/>
            <person name="Smit S."/>
            <person name="Van Straalen N."/>
            <person name="Roelofs D."/>
        </authorList>
    </citation>
    <scope>NUCLEOTIDE SEQUENCE [LARGE SCALE GENOMIC DNA]</scope>
    <source>
        <strain evidence="18 19">VU population</strain>
        <tissue evidence="18">Whole body</tissue>
    </source>
</reference>
<comment type="similarity">
    <text evidence="14">Belongs to the amino acid/polyamine transporter 2 family. SLC38A9 subfamily.</text>
</comment>
<feature type="compositionally biased region" description="Polar residues" evidence="15">
    <location>
        <begin position="21"/>
        <end position="33"/>
    </location>
</feature>
<keyword evidence="19" id="KW-1185">Reference proteome</keyword>
<feature type="transmembrane region" description="Helical" evidence="16">
    <location>
        <begin position="194"/>
        <end position="214"/>
    </location>
</feature>
<feature type="compositionally biased region" description="Basic and acidic residues" evidence="15">
    <location>
        <begin position="8"/>
        <end position="19"/>
    </location>
</feature>
<evidence type="ECO:0000256" key="13">
    <source>
        <dbReference type="ARBA" id="ARBA00023228"/>
    </source>
</evidence>
<dbReference type="GO" id="GO:0015179">
    <property type="term" value="F:L-amino acid transmembrane transporter activity"/>
    <property type="evidence" value="ECO:0007669"/>
    <property type="project" value="TreeGrafter"/>
</dbReference>
<feature type="transmembrane region" description="Helical" evidence="16">
    <location>
        <begin position="481"/>
        <end position="505"/>
    </location>
</feature>
<feature type="transmembrane region" description="Helical" evidence="16">
    <location>
        <begin position="144"/>
        <end position="166"/>
    </location>
</feature>
<evidence type="ECO:0000256" key="15">
    <source>
        <dbReference type="SAM" id="MobiDB-lite"/>
    </source>
</evidence>
<feature type="transmembrane region" description="Helical" evidence="16">
    <location>
        <begin position="517"/>
        <end position="537"/>
    </location>
</feature>
<evidence type="ECO:0000256" key="9">
    <source>
        <dbReference type="ARBA" id="ARBA00023053"/>
    </source>
</evidence>
<keyword evidence="3" id="KW-0813">Transport</keyword>
<dbReference type="EMBL" id="LNIX01000003">
    <property type="protein sequence ID" value="OXA58658.1"/>
    <property type="molecule type" value="Genomic_DNA"/>
</dbReference>
<feature type="transmembrane region" description="Helical" evidence="16">
    <location>
        <begin position="339"/>
        <end position="361"/>
    </location>
</feature>
<proteinExistence type="inferred from homology"/>
<feature type="transmembrane region" description="Helical" evidence="16">
    <location>
        <begin position="117"/>
        <end position="138"/>
    </location>
</feature>
<dbReference type="OrthoDB" id="294730at2759"/>
<organism evidence="18 19">
    <name type="scientific">Folsomia candida</name>
    <name type="common">Springtail</name>
    <dbReference type="NCBI Taxonomy" id="158441"/>
    <lineage>
        <taxon>Eukaryota</taxon>
        <taxon>Metazoa</taxon>
        <taxon>Ecdysozoa</taxon>
        <taxon>Arthropoda</taxon>
        <taxon>Hexapoda</taxon>
        <taxon>Collembola</taxon>
        <taxon>Entomobryomorpha</taxon>
        <taxon>Isotomoidea</taxon>
        <taxon>Isotomidae</taxon>
        <taxon>Proisotominae</taxon>
        <taxon>Folsomia</taxon>
    </lineage>
</organism>
<feature type="domain" description="Amino acid transporter transmembrane" evidence="17">
    <location>
        <begin position="119"/>
        <end position="530"/>
    </location>
</feature>
<dbReference type="Proteomes" id="UP000198287">
    <property type="component" value="Unassembled WGS sequence"/>
</dbReference>
<evidence type="ECO:0000256" key="16">
    <source>
        <dbReference type="SAM" id="Phobius"/>
    </source>
</evidence>
<evidence type="ECO:0000256" key="14">
    <source>
        <dbReference type="ARBA" id="ARBA00038442"/>
    </source>
</evidence>
<gene>
    <name evidence="18" type="ORF">Fcan01_08348</name>
</gene>
<evidence type="ECO:0000256" key="4">
    <source>
        <dbReference type="ARBA" id="ARBA00022692"/>
    </source>
</evidence>
<comment type="caution">
    <text evidence="18">The sequence shown here is derived from an EMBL/GenBank/DDBJ whole genome shotgun (WGS) entry which is preliminary data.</text>
</comment>
<evidence type="ECO:0000256" key="8">
    <source>
        <dbReference type="ARBA" id="ARBA00022989"/>
    </source>
</evidence>
<accession>A0A226EN74</accession>
<evidence type="ECO:0000256" key="3">
    <source>
        <dbReference type="ARBA" id="ARBA00022448"/>
    </source>
</evidence>
<name>A0A226EN74_FOLCA</name>
<dbReference type="OMA" id="HWFTPTE"/>
<feature type="transmembrane region" description="Helical" evidence="16">
    <location>
        <begin position="298"/>
        <end position="319"/>
    </location>
</feature>
<evidence type="ECO:0000313" key="18">
    <source>
        <dbReference type="EMBL" id="OXA58658.1"/>
    </source>
</evidence>
<evidence type="ECO:0000256" key="11">
    <source>
        <dbReference type="ARBA" id="ARBA00023157"/>
    </source>
</evidence>
<dbReference type="PANTHER" id="PTHR22950">
    <property type="entry name" value="AMINO ACID TRANSPORTER"/>
    <property type="match status" value="1"/>
</dbReference>